<name>A0A3D8PPW9_9BACI</name>
<evidence type="ECO:0008006" key="3">
    <source>
        <dbReference type="Google" id="ProtNLM"/>
    </source>
</evidence>
<dbReference type="Proteomes" id="UP000256520">
    <property type="component" value="Unassembled WGS sequence"/>
</dbReference>
<dbReference type="OrthoDB" id="2736584at2"/>
<dbReference type="Pfam" id="PF10747">
    <property type="entry name" value="SirA"/>
    <property type="match status" value="1"/>
</dbReference>
<dbReference type="Gene3D" id="3.30.310.250">
    <property type="entry name" value="Sporulation inhibitor of replication protein SirA"/>
    <property type="match status" value="1"/>
</dbReference>
<gene>
    <name evidence="1" type="ORF">CWR45_10475</name>
</gene>
<keyword evidence="2" id="KW-1185">Reference proteome</keyword>
<reference evidence="2" key="1">
    <citation type="submission" date="2017-11" db="EMBL/GenBank/DDBJ databases">
        <authorList>
            <person name="Zhu W."/>
        </authorList>
    </citation>
    <scope>NUCLEOTIDE SEQUENCE [LARGE SCALE GENOMIC DNA]</scope>
    <source>
        <strain evidence="2">CAU 1051</strain>
    </source>
</reference>
<sequence>MYEYSIYRIREEIANHYYHKSDILYRFLKEYEKNKELLYLHGQFLYITNKFTQKKIELYLNKYLAKTISYITEQSKIKIFNEKQSITLHLNKYCINFRCESLHDAEEFLFPVLRKYDSLLFVIGNQHVNYGWISPISKLNTDHGNLVLYSSR</sequence>
<dbReference type="EMBL" id="PIOD01000011">
    <property type="protein sequence ID" value="RDW17752.1"/>
    <property type="molecule type" value="Genomic_DNA"/>
</dbReference>
<proteinExistence type="predicted"/>
<dbReference type="AlphaFoldDB" id="A0A3D8PPW9"/>
<dbReference type="InterPro" id="IPR019683">
    <property type="entry name" value="SirA"/>
</dbReference>
<protein>
    <recommendedName>
        <fullName evidence="3">Sporulation inhibitor of replication protein SirA</fullName>
    </recommendedName>
</protein>
<evidence type="ECO:0000313" key="2">
    <source>
        <dbReference type="Proteomes" id="UP000256520"/>
    </source>
</evidence>
<dbReference type="InterPro" id="IPR038449">
    <property type="entry name" value="SirA_sf"/>
</dbReference>
<evidence type="ECO:0000313" key="1">
    <source>
        <dbReference type="EMBL" id="RDW17752.1"/>
    </source>
</evidence>
<accession>A0A3D8PPW9</accession>
<organism evidence="1 2">
    <name type="scientific">Oceanobacillus chungangensis</name>
    <dbReference type="NCBI Taxonomy" id="1229152"/>
    <lineage>
        <taxon>Bacteria</taxon>
        <taxon>Bacillati</taxon>
        <taxon>Bacillota</taxon>
        <taxon>Bacilli</taxon>
        <taxon>Bacillales</taxon>
        <taxon>Bacillaceae</taxon>
        <taxon>Oceanobacillus</taxon>
    </lineage>
</organism>
<comment type="caution">
    <text evidence="1">The sequence shown here is derived from an EMBL/GenBank/DDBJ whole genome shotgun (WGS) entry which is preliminary data.</text>
</comment>
<dbReference type="RefSeq" id="WP_115749820.1">
    <property type="nucleotide sequence ID" value="NZ_PIOD01000011.1"/>
</dbReference>